<reference evidence="4" key="1">
    <citation type="submission" date="2017-02" db="UniProtKB">
        <authorList>
            <consortium name="WormBaseParasite"/>
        </authorList>
    </citation>
    <scope>IDENTIFICATION</scope>
</reference>
<accession>A0A0N4T600</accession>
<dbReference type="Proteomes" id="UP000278627">
    <property type="component" value="Unassembled WGS sequence"/>
</dbReference>
<dbReference type="EMBL" id="UZAD01001148">
    <property type="protein sequence ID" value="VDN84787.1"/>
    <property type="molecule type" value="Genomic_DNA"/>
</dbReference>
<evidence type="ECO:0000256" key="1">
    <source>
        <dbReference type="SAM" id="Phobius"/>
    </source>
</evidence>
<organism evidence="4">
    <name type="scientific">Brugia pahangi</name>
    <name type="common">Filarial nematode worm</name>
    <dbReference type="NCBI Taxonomy" id="6280"/>
    <lineage>
        <taxon>Eukaryota</taxon>
        <taxon>Metazoa</taxon>
        <taxon>Ecdysozoa</taxon>
        <taxon>Nematoda</taxon>
        <taxon>Chromadorea</taxon>
        <taxon>Rhabditida</taxon>
        <taxon>Spirurina</taxon>
        <taxon>Spiruromorpha</taxon>
        <taxon>Filarioidea</taxon>
        <taxon>Onchocercidae</taxon>
        <taxon>Brugia</taxon>
    </lineage>
</organism>
<protein>
    <submittedName>
        <fullName evidence="4">7TM_GPCR_Srx domain-containing protein</fullName>
    </submittedName>
</protein>
<evidence type="ECO:0000313" key="2">
    <source>
        <dbReference type="EMBL" id="VDN84787.1"/>
    </source>
</evidence>
<gene>
    <name evidence="2" type="ORF">BPAG_LOCUS3601</name>
</gene>
<keyword evidence="1" id="KW-0472">Membrane</keyword>
<proteinExistence type="predicted"/>
<name>A0A0N4T600_BRUPA</name>
<reference evidence="2 3" key="2">
    <citation type="submission" date="2018-11" db="EMBL/GenBank/DDBJ databases">
        <authorList>
            <consortium name="Pathogen Informatics"/>
        </authorList>
    </citation>
    <scope>NUCLEOTIDE SEQUENCE [LARGE SCALE GENOMIC DNA]</scope>
</reference>
<keyword evidence="1" id="KW-0812">Transmembrane</keyword>
<evidence type="ECO:0000313" key="4">
    <source>
        <dbReference type="WBParaSite" id="BPAG_0000363301-mRNA-1"/>
    </source>
</evidence>
<dbReference type="AlphaFoldDB" id="A0A0N4T600"/>
<sequence>MNLEMLMFNFFFDDFIVVWYFSLVVTIICSNEILKIRHYDFFFSNLIQFLHI</sequence>
<feature type="transmembrane region" description="Helical" evidence="1">
    <location>
        <begin position="6"/>
        <end position="29"/>
    </location>
</feature>
<dbReference type="WBParaSite" id="BPAG_0000363301-mRNA-1">
    <property type="protein sequence ID" value="BPAG_0000363301-mRNA-1"/>
    <property type="gene ID" value="BPAG_0000363301"/>
</dbReference>
<keyword evidence="3" id="KW-1185">Reference proteome</keyword>
<evidence type="ECO:0000313" key="3">
    <source>
        <dbReference type="Proteomes" id="UP000278627"/>
    </source>
</evidence>
<keyword evidence="1" id="KW-1133">Transmembrane helix</keyword>